<reference evidence="2" key="1">
    <citation type="journal article" date="2013" name="Extremophiles">
        <title>Proteinivorax tanatarense gen. nov., sp. nov., an anaerobic, haloalkaliphilic, proteolytic bacterium isolated from a decaying algal bloom, and proposal of Proteinivoraceae fam. nov.</title>
        <authorList>
            <person name="Kevbrin V."/>
            <person name="Boltyanskaya Y."/>
            <person name="Zhilina T."/>
            <person name="Kolganova T."/>
            <person name="Lavrentjeva E."/>
            <person name="Kuznetsov B."/>
        </authorList>
    </citation>
    <scope>NUCLEOTIDE SEQUENCE</scope>
    <source>
        <strain evidence="2">Z-910T</strain>
    </source>
</reference>
<dbReference type="AlphaFoldDB" id="A0AAU7VL21"/>
<gene>
    <name evidence="2" type="ORF">PRVXT_002700</name>
</gene>
<dbReference type="Pfam" id="PF00005">
    <property type="entry name" value="ABC_tran"/>
    <property type="match status" value="1"/>
</dbReference>
<keyword evidence="2" id="KW-0067">ATP-binding</keyword>
<dbReference type="GO" id="GO:0005524">
    <property type="term" value="F:ATP binding"/>
    <property type="evidence" value="ECO:0007669"/>
    <property type="project" value="UniProtKB-KW"/>
</dbReference>
<organism evidence="2">
    <name type="scientific">Proteinivorax tanatarense</name>
    <dbReference type="NCBI Taxonomy" id="1260629"/>
    <lineage>
        <taxon>Bacteria</taxon>
        <taxon>Bacillati</taxon>
        <taxon>Bacillota</taxon>
        <taxon>Clostridia</taxon>
        <taxon>Eubacteriales</taxon>
        <taxon>Proteinivoracaceae</taxon>
        <taxon>Proteinivorax</taxon>
    </lineage>
</organism>
<dbReference type="Gene3D" id="3.40.50.300">
    <property type="entry name" value="P-loop containing nucleotide triphosphate hydrolases"/>
    <property type="match status" value="1"/>
</dbReference>
<dbReference type="EMBL" id="CP158367">
    <property type="protein sequence ID" value="XBX74642.1"/>
    <property type="molecule type" value="Genomic_DNA"/>
</dbReference>
<accession>A0AAU7VL21</accession>
<evidence type="ECO:0000259" key="1">
    <source>
        <dbReference type="Pfam" id="PF00005"/>
    </source>
</evidence>
<name>A0AAU7VL21_9FIRM</name>
<protein>
    <submittedName>
        <fullName evidence="2">ATP-binding cassette domain-containing protein</fullName>
    </submittedName>
</protein>
<keyword evidence="2" id="KW-0547">Nucleotide-binding</keyword>
<feature type="domain" description="ABC transporter" evidence="1">
    <location>
        <begin position="18"/>
        <end position="48"/>
    </location>
</feature>
<dbReference type="GO" id="GO:0016887">
    <property type="term" value="F:ATP hydrolysis activity"/>
    <property type="evidence" value="ECO:0007669"/>
    <property type="project" value="InterPro"/>
</dbReference>
<dbReference type="InterPro" id="IPR003439">
    <property type="entry name" value="ABC_transporter-like_ATP-bd"/>
</dbReference>
<proteinExistence type="predicted"/>
<dbReference type="SUPFAM" id="SSF52540">
    <property type="entry name" value="P-loop containing nucleoside triphosphate hydrolases"/>
    <property type="match status" value="1"/>
</dbReference>
<sequence length="50" mass="5522">MIEIKGLKKSFGEKILFEEVNLSLSKGSIYGFLGINGIGKSVFLRLLAVY</sequence>
<dbReference type="InterPro" id="IPR027417">
    <property type="entry name" value="P-loop_NTPase"/>
</dbReference>
<reference evidence="2" key="2">
    <citation type="submission" date="2024-06" db="EMBL/GenBank/DDBJ databases">
        <authorList>
            <person name="Petrova K.O."/>
            <person name="Toshchakov S.V."/>
            <person name="Boltjanskaja Y.V."/>
            <person name="Kevbrin V."/>
        </authorList>
    </citation>
    <scope>NUCLEOTIDE SEQUENCE</scope>
    <source>
        <strain evidence="2">Z-910T</strain>
    </source>
</reference>
<evidence type="ECO:0000313" key="2">
    <source>
        <dbReference type="EMBL" id="XBX74642.1"/>
    </source>
</evidence>